<evidence type="ECO:0000259" key="9">
    <source>
        <dbReference type="PROSITE" id="PS00125"/>
    </source>
</evidence>
<comment type="catalytic activity">
    <reaction evidence="6">
        <text>O-phospho-L-seryl-[protein] + H2O = L-seryl-[protein] + phosphate</text>
        <dbReference type="Rhea" id="RHEA:20629"/>
        <dbReference type="Rhea" id="RHEA-COMP:9863"/>
        <dbReference type="Rhea" id="RHEA-COMP:11604"/>
        <dbReference type="ChEBI" id="CHEBI:15377"/>
        <dbReference type="ChEBI" id="CHEBI:29999"/>
        <dbReference type="ChEBI" id="CHEBI:43474"/>
        <dbReference type="ChEBI" id="CHEBI:83421"/>
        <dbReference type="EC" id="3.1.3.16"/>
    </reaction>
</comment>
<dbReference type="PANTHER" id="PTHR11668">
    <property type="entry name" value="SERINE/THREONINE PROTEIN PHOSPHATASE"/>
    <property type="match status" value="1"/>
</dbReference>
<keyword evidence="2" id="KW-0479">Metal-binding</keyword>
<dbReference type="GO" id="GO:0004722">
    <property type="term" value="F:protein serine/threonine phosphatase activity"/>
    <property type="evidence" value="ECO:0007669"/>
    <property type="project" value="UniProtKB-EC"/>
</dbReference>
<dbReference type="EC" id="3.1.3.16" evidence="8"/>
<evidence type="ECO:0000313" key="10">
    <source>
        <dbReference type="EMBL" id="OHS97424.1"/>
    </source>
</evidence>
<proteinExistence type="inferred from homology"/>
<dbReference type="CDD" id="cd00144">
    <property type="entry name" value="MPP_PPP_family"/>
    <property type="match status" value="1"/>
</dbReference>
<feature type="domain" description="Serine/threonine specific protein phosphatases" evidence="9">
    <location>
        <begin position="127"/>
        <end position="132"/>
    </location>
</feature>
<evidence type="ECO:0000256" key="8">
    <source>
        <dbReference type="RuleBase" id="RU004273"/>
    </source>
</evidence>
<sequence length="391" mass="43908">MSSAAEFIFSTFSPLINSSEPDIMQIGTVIPIPKFDPDDFLELCRDALNVFKKQPHVLKLEPPVYILGDIHGDLHDLLRVLSKIKDSFESCKVLLLGDYIDRGGYSTEVVLLLFSLITQYPNNFFMLRGNHEFANLNGNSNVLDTELNSLYGKTPLFTEIHTVFTYLPLAAVIGDEYFCVHGGLSEHLKSVADIEKVEYPVVDLNEKLVEDLLWSDPCNKITGFLDSTRGRGVLFGNGAVQQFLEDNKFKKVIRAHQCVINGVSLFYDSVITVFTTSFYNAEENKGAFIMINRDFEILQEILSPLKPLKRAQAFFANAQKSKNVDRTIAKSLIAAQSKTVTGRCVKPPLARPRANHMINSRGLNLRVEKSCGSIPIQQPVRHNSLTQFPLY</sequence>
<dbReference type="InterPro" id="IPR050341">
    <property type="entry name" value="PP1_catalytic_subunit"/>
</dbReference>
<evidence type="ECO:0000256" key="4">
    <source>
        <dbReference type="ARBA" id="ARBA00022912"/>
    </source>
</evidence>
<dbReference type="InterPro" id="IPR006186">
    <property type="entry name" value="Ser/Thr-sp_prot-phosphatase"/>
</dbReference>
<dbReference type="Pfam" id="PF00149">
    <property type="entry name" value="Metallophos"/>
    <property type="match status" value="1"/>
</dbReference>
<comment type="cofactor">
    <cofactor evidence="1">
        <name>Mn(2+)</name>
        <dbReference type="ChEBI" id="CHEBI:29035"/>
    </cofactor>
</comment>
<dbReference type="PRINTS" id="PR00114">
    <property type="entry name" value="STPHPHTASE"/>
</dbReference>
<keyword evidence="11" id="KW-1185">Reference proteome</keyword>
<dbReference type="SUPFAM" id="SSF56300">
    <property type="entry name" value="Metallo-dependent phosphatases"/>
    <property type="match status" value="1"/>
</dbReference>
<dbReference type="GO" id="GO:0005737">
    <property type="term" value="C:cytoplasm"/>
    <property type="evidence" value="ECO:0007669"/>
    <property type="project" value="TreeGrafter"/>
</dbReference>
<keyword evidence="4" id="KW-0904">Protein phosphatase</keyword>
<dbReference type="PANTHER" id="PTHR11668:SF300">
    <property type="entry name" value="SERINE_THREONINE-PROTEIN PHOSPHATASE"/>
    <property type="match status" value="1"/>
</dbReference>
<dbReference type="OrthoDB" id="10495845at2759"/>
<keyword evidence="3 8" id="KW-0378">Hydrolase</keyword>
<protein>
    <recommendedName>
        <fullName evidence="8">Serine/threonine-protein phosphatase</fullName>
        <ecNumber evidence="8">3.1.3.16</ecNumber>
    </recommendedName>
</protein>
<dbReference type="Gene3D" id="3.60.21.10">
    <property type="match status" value="1"/>
</dbReference>
<dbReference type="GO" id="GO:0005634">
    <property type="term" value="C:nucleus"/>
    <property type="evidence" value="ECO:0007669"/>
    <property type="project" value="TreeGrafter"/>
</dbReference>
<reference evidence="10" key="1">
    <citation type="submission" date="2016-10" db="EMBL/GenBank/DDBJ databases">
        <authorList>
            <person name="Benchimol M."/>
            <person name="Almeida L.G."/>
            <person name="Vasconcelos A.T."/>
            <person name="Perreira-Neves A."/>
            <person name="Rosa I.A."/>
            <person name="Tasca T."/>
            <person name="Bogo M.R."/>
            <person name="de Souza W."/>
        </authorList>
    </citation>
    <scope>NUCLEOTIDE SEQUENCE [LARGE SCALE GENOMIC DNA]</scope>
    <source>
        <strain evidence="10">K</strain>
    </source>
</reference>
<dbReference type="GeneID" id="94829559"/>
<comment type="similarity">
    <text evidence="8">Belongs to the PPP phosphatase family.</text>
</comment>
<evidence type="ECO:0000256" key="2">
    <source>
        <dbReference type="ARBA" id="ARBA00022723"/>
    </source>
</evidence>
<dbReference type="SMART" id="SM00156">
    <property type="entry name" value="PP2Ac"/>
    <property type="match status" value="1"/>
</dbReference>
<comment type="caution">
    <text evidence="10">The sequence shown here is derived from an EMBL/GenBank/DDBJ whole genome shotgun (WGS) entry which is preliminary data.</text>
</comment>
<dbReference type="RefSeq" id="XP_068350561.1">
    <property type="nucleotide sequence ID" value="XM_068494855.1"/>
</dbReference>
<dbReference type="EMBL" id="MLAK01001115">
    <property type="protein sequence ID" value="OHS97424.1"/>
    <property type="molecule type" value="Genomic_DNA"/>
</dbReference>
<evidence type="ECO:0000256" key="1">
    <source>
        <dbReference type="ARBA" id="ARBA00001936"/>
    </source>
</evidence>
<gene>
    <name evidence="10" type="primary">sds21</name>
    <name evidence="10" type="ORF">TRFO_09409</name>
</gene>
<dbReference type="InterPro" id="IPR029052">
    <property type="entry name" value="Metallo-depent_PP-like"/>
</dbReference>
<evidence type="ECO:0000256" key="5">
    <source>
        <dbReference type="ARBA" id="ARBA00023211"/>
    </source>
</evidence>
<dbReference type="PROSITE" id="PS00125">
    <property type="entry name" value="SER_THR_PHOSPHATASE"/>
    <property type="match status" value="1"/>
</dbReference>
<evidence type="ECO:0000313" key="11">
    <source>
        <dbReference type="Proteomes" id="UP000179807"/>
    </source>
</evidence>
<name>A0A1J4JE88_9EUKA</name>
<keyword evidence="5" id="KW-0464">Manganese</keyword>
<evidence type="ECO:0000256" key="6">
    <source>
        <dbReference type="ARBA" id="ARBA00047761"/>
    </source>
</evidence>
<dbReference type="AlphaFoldDB" id="A0A1J4JE88"/>
<organism evidence="10 11">
    <name type="scientific">Tritrichomonas foetus</name>
    <dbReference type="NCBI Taxonomy" id="1144522"/>
    <lineage>
        <taxon>Eukaryota</taxon>
        <taxon>Metamonada</taxon>
        <taxon>Parabasalia</taxon>
        <taxon>Tritrichomonadida</taxon>
        <taxon>Tritrichomonadidae</taxon>
        <taxon>Tritrichomonas</taxon>
    </lineage>
</organism>
<dbReference type="GO" id="GO:0046872">
    <property type="term" value="F:metal ion binding"/>
    <property type="evidence" value="ECO:0007669"/>
    <property type="project" value="UniProtKB-KW"/>
</dbReference>
<evidence type="ECO:0000256" key="7">
    <source>
        <dbReference type="ARBA" id="ARBA00048336"/>
    </source>
</evidence>
<evidence type="ECO:0000256" key="3">
    <source>
        <dbReference type="ARBA" id="ARBA00022801"/>
    </source>
</evidence>
<dbReference type="Proteomes" id="UP000179807">
    <property type="component" value="Unassembled WGS sequence"/>
</dbReference>
<dbReference type="VEuPathDB" id="TrichDB:TRFO_09409"/>
<dbReference type="InterPro" id="IPR004843">
    <property type="entry name" value="Calcineurin-like_PHP"/>
</dbReference>
<comment type="catalytic activity">
    <reaction evidence="7 8">
        <text>O-phospho-L-threonyl-[protein] + H2O = L-threonyl-[protein] + phosphate</text>
        <dbReference type="Rhea" id="RHEA:47004"/>
        <dbReference type="Rhea" id="RHEA-COMP:11060"/>
        <dbReference type="Rhea" id="RHEA-COMP:11605"/>
        <dbReference type="ChEBI" id="CHEBI:15377"/>
        <dbReference type="ChEBI" id="CHEBI:30013"/>
        <dbReference type="ChEBI" id="CHEBI:43474"/>
        <dbReference type="ChEBI" id="CHEBI:61977"/>
        <dbReference type="EC" id="3.1.3.16"/>
    </reaction>
</comment>
<accession>A0A1J4JE88</accession>